<dbReference type="AlphaFoldDB" id="A0A2H0VJ67"/>
<proteinExistence type="predicted"/>
<comment type="caution">
    <text evidence="1">The sequence shown here is derived from an EMBL/GenBank/DDBJ whole genome shotgun (WGS) entry which is preliminary data.</text>
</comment>
<sequence length="59" mass="6758">MQHHSSRLLSSFVLSSPSTKPITIRLPVSLIYNLKMMANKRDIPYQSFIKTILADRIKA</sequence>
<feature type="non-terminal residue" evidence="1">
    <location>
        <position position="59"/>
    </location>
</feature>
<name>A0A2H0VJ67_9BACT</name>
<gene>
    <name evidence="1" type="ORF">COT87_01115</name>
</gene>
<dbReference type="InterPro" id="IPR022148">
    <property type="entry name" value="CopG_antitoxin"/>
</dbReference>
<evidence type="ECO:0000313" key="2">
    <source>
        <dbReference type="Proteomes" id="UP000230796"/>
    </source>
</evidence>
<accession>A0A2H0VJ67</accession>
<reference evidence="2" key="1">
    <citation type="submission" date="2017-09" db="EMBL/GenBank/DDBJ databases">
        <title>Depth-based differentiation of microbial function through sediment-hosted aquifers and enrichment of novel symbionts in the deep terrestrial subsurface.</title>
        <authorList>
            <person name="Probst A.J."/>
            <person name="Ladd B."/>
            <person name="Jarett J.K."/>
            <person name="Geller-Mcgrath D.E."/>
            <person name="Sieber C.M.K."/>
            <person name="Emerson J.B."/>
            <person name="Anantharaman K."/>
            <person name="Thomas B.C."/>
            <person name="Malmstrom R."/>
            <person name="Stieglmeier M."/>
            <person name="Klingl A."/>
            <person name="Woyke T."/>
            <person name="Ryan C.M."/>
            <person name="Banfield J.F."/>
        </authorList>
    </citation>
    <scope>NUCLEOTIDE SEQUENCE [LARGE SCALE GENOMIC DNA]</scope>
</reference>
<dbReference type="EMBL" id="PFAF01000020">
    <property type="protein sequence ID" value="PIR99118.1"/>
    <property type="molecule type" value="Genomic_DNA"/>
</dbReference>
<evidence type="ECO:0008006" key="3">
    <source>
        <dbReference type="Google" id="ProtNLM"/>
    </source>
</evidence>
<organism evidence="1 2">
    <name type="scientific">Candidatus Collierbacteria bacterium CG10_big_fil_rev_8_21_14_0_10_44_9</name>
    <dbReference type="NCBI Taxonomy" id="1974535"/>
    <lineage>
        <taxon>Bacteria</taxon>
        <taxon>Candidatus Collieribacteriota</taxon>
    </lineage>
</organism>
<evidence type="ECO:0000313" key="1">
    <source>
        <dbReference type="EMBL" id="PIR99118.1"/>
    </source>
</evidence>
<dbReference type="Proteomes" id="UP000230796">
    <property type="component" value="Unassembled WGS sequence"/>
</dbReference>
<dbReference type="Pfam" id="PF12441">
    <property type="entry name" value="CopG_antitoxin"/>
    <property type="match status" value="1"/>
</dbReference>
<protein>
    <recommendedName>
        <fullName evidence="3">Toxin-antitoxin system HicB family antitoxin</fullName>
    </recommendedName>
</protein>